<dbReference type="Proteomes" id="UP001500124">
    <property type="component" value="Unassembled WGS sequence"/>
</dbReference>
<feature type="region of interest" description="Disordered" evidence="1">
    <location>
        <begin position="55"/>
        <end position="98"/>
    </location>
</feature>
<evidence type="ECO:0000313" key="2">
    <source>
        <dbReference type="EMBL" id="GAA5055684.1"/>
    </source>
</evidence>
<dbReference type="EMBL" id="BAABKC010000042">
    <property type="protein sequence ID" value="GAA5055684.1"/>
    <property type="molecule type" value="Genomic_DNA"/>
</dbReference>
<protein>
    <submittedName>
        <fullName evidence="2">Uncharacterized protein</fullName>
    </submittedName>
</protein>
<proteinExistence type="predicted"/>
<reference evidence="3" key="1">
    <citation type="journal article" date="2019" name="Int. J. Syst. Evol. Microbiol.">
        <title>The Global Catalogue of Microorganisms (GCM) 10K type strain sequencing project: providing services to taxonomists for standard genome sequencing and annotation.</title>
        <authorList>
            <consortium name="The Broad Institute Genomics Platform"/>
            <consortium name="The Broad Institute Genome Sequencing Center for Infectious Disease"/>
            <person name="Wu L."/>
            <person name="Ma J."/>
        </authorList>
    </citation>
    <scope>NUCLEOTIDE SEQUENCE [LARGE SCALE GENOMIC DNA]</scope>
    <source>
        <strain evidence="3">JCM 18410</strain>
    </source>
</reference>
<sequence length="98" mass="10532">MRSRYAASPRTKAQYRDRISASAVGAAAAPEWKRPQHFSYGSGSPHGQERVVMAPILPAPPHPPATARRDAARRGAAPARRRHSGRRRREAGVTGAAG</sequence>
<name>A0ABP9KBY1_9ACTN</name>
<keyword evidence="3" id="KW-1185">Reference proteome</keyword>
<feature type="compositionally biased region" description="Basic residues" evidence="1">
    <location>
        <begin position="79"/>
        <end position="89"/>
    </location>
</feature>
<accession>A0ABP9KBY1</accession>
<evidence type="ECO:0000313" key="3">
    <source>
        <dbReference type="Proteomes" id="UP001500124"/>
    </source>
</evidence>
<organism evidence="2 3">
    <name type="scientific">Streptomyces similanensis</name>
    <dbReference type="NCBI Taxonomy" id="1274988"/>
    <lineage>
        <taxon>Bacteria</taxon>
        <taxon>Bacillati</taxon>
        <taxon>Actinomycetota</taxon>
        <taxon>Actinomycetes</taxon>
        <taxon>Kitasatosporales</taxon>
        <taxon>Streptomycetaceae</taxon>
        <taxon>Streptomyces</taxon>
    </lineage>
</organism>
<evidence type="ECO:0000256" key="1">
    <source>
        <dbReference type="SAM" id="MobiDB-lite"/>
    </source>
</evidence>
<comment type="caution">
    <text evidence="2">The sequence shown here is derived from an EMBL/GenBank/DDBJ whole genome shotgun (WGS) entry which is preliminary data.</text>
</comment>
<gene>
    <name evidence="2" type="ORF">GCM10023336_27900</name>
</gene>